<dbReference type="Proteomes" id="UP001060215">
    <property type="component" value="Chromosome 1"/>
</dbReference>
<proteinExistence type="predicted"/>
<evidence type="ECO:0000313" key="2">
    <source>
        <dbReference type="Proteomes" id="UP001060215"/>
    </source>
</evidence>
<reference evidence="1 2" key="1">
    <citation type="journal article" date="2022" name="Plant J.">
        <title>Chromosome-level genome of Camellia lanceoleosa provides a valuable resource for understanding genome evolution and self-incompatibility.</title>
        <authorList>
            <person name="Gong W."/>
            <person name="Xiao S."/>
            <person name="Wang L."/>
            <person name="Liao Z."/>
            <person name="Chang Y."/>
            <person name="Mo W."/>
            <person name="Hu G."/>
            <person name="Li W."/>
            <person name="Zhao G."/>
            <person name="Zhu H."/>
            <person name="Hu X."/>
            <person name="Ji K."/>
            <person name="Xiang X."/>
            <person name="Song Q."/>
            <person name="Yuan D."/>
            <person name="Jin S."/>
            <person name="Zhang L."/>
        </authorList>
    </citation>
    <scope>NUCLEOTIDE SEQUENCE [LARGE SCALE GENOMIC DNA]</scope>
    <source>
        <strain evidence="1">SQ_2022a</strain>
    </source>
</reference>
<dbReference type="EMBL" id="CM045758">
    <property type="protein sequence ID" value="KAI8031299.1"/>
    <property type="molecule type" value="Genomic_DNA"/>
</dbReference>
<protein>
    <submittedName>
        <fullName evidence="1">Receptor-like protein EIX2</fullName>
    </submittedName>
</protein>
<accession>A0ACC0J396</accession>
<comment type="caution">
    <text evidence="1">The sequence shown here is derived from an EMBL/GenBank/DDBJ whole genome shotgun (WGS) entry which is preliminary data.</text>
</comment>
<gene>
    <name evidence="1" type="ORF">LOK49_LG01G04193</name>
</gene>
<sequence>MAMKSGSLQLLFLILFFYFQAIKLSSSFQSVNGGCIEIEKKALLKFKQGLTDPSGRLSSWVGGNCCTWQGVSCNNRTGNVIKLKLRNPFPDSFDINGTVNNLGDSPPLQQSSHPALSSSFNKIATCCGEAIIHLLSNNPPIRHCLAVSTRLRHVAEKRSKRFEAPTLRR</sequence>
<name>A0ACC0J396_9ERIC</name>
<organism evidence="1 2">
    <name type="scientific">Camellia lanceoleosa</name>
    <dbReference type="NCBI Taxonomy" id="1840588"/>
    <lineage>
        <taxon>Eukaryota</taxon>
        <taxon>Viridiplantae</taxon>
        <taxon>Streptophyta</taxon>
        <taxon>Embryophyta</taxon>
        <taxon>Tracheophyta</taxon>
        <taxon>Spermatophyta</taxon>
        <taxon>Magnoliopsida</taxon>
        <taxon>eudicotyledons</taxon>
        <taxon>Gunneridae</taxon>
        <taxon>Pentapetalae</taxon>
        <taxon>asterids</taxon>
        <taxon>Ericales</taxon>
        <taxon>Theaceae</taxon>
        <taxon>Camellia</taxon>
    </lineage>
</organism>
<keyword evidence="2" id="KW-1185">Reference proteome</keyword>
<evidence type="ECO:0000313" key="1">
    <source>
        <dbReference type="EMBL" id="KAI8031299.1"/>
    </source>
</evidence>